<dbReference type="InterPro" id="IPR028994">
    <property type="entry name" value="Integrin_alpha_N"/>
</dbReference>
<dbReference type="PANTHER" id="PTHR44103">
    <property type="entry name" value="PROPROTEIN CONVERTASE P"/>
    <property type="match status" value="1"/>
</dbReference>
<protein>
    <submittedName>
        <fullName evidence="2">Uncharacterized protein</fullName>
    </submittedName>
</protein>
<dbReference type="Pfam" id="PF13517">
    <property type="entry name" value="FG-GAP_3"/>
    <property type="match status" value="1"/>
</dbReference>
<accession>A0A382IYI9</accession>
<sequence>MKNYNRILTLFFFISVLVGQPTFTEHTISTSVNAARSVYPVDVDGDMDVFLPSSDDDEIAWHENDGSESFTDHAISDSVDVATSVYAVDVDDDGDGDMDVLSASWGDNRIAWYEQAGRSVQTTTYVPDDNFEQALIDFGYDDVLDDSVMTANISSVTNLDVGEREISDLTGIAGFTALTNLSCDQNQLTSLDVSGNTALTYLYCRDNALTSLDVSNNTALTSLYCYRNQLTALDVSNNTALTTLNCYGSSSTSTYGVTNQITALDVSNNTALTSL</sequence>
<dbReference type="InterPro" id="IPR032675">
    <property type="entry name" value="LRR_dom_sf"/>
</dbReference>
<name>A0A382IYI9_9ZZZZ</name>
<evidence type="ECO:0000313" key="2">
    <source>
        <dbReference type="EMBL" id="SVC03923.1"/>
    </source>
</evidence>
<dbReference type="PANTHER" id="PTHR44103:SF1">
    <property type="entry name" value="PROPROTEIN CONVERTASE P"/>
    <property type="match status" value="1"/>
</dbReference>
<keyword evidence="1" id="KW-0732">Signal</keyword>
<dbReference type="Gene3D" id="3.80.10.10">
    <property type="entry name" value="Ribonuclease Inhibitor"/>
    <property type="match status" value="1"/>
</dbReference>
<dbReference type="SUPFAM" id="SSF52058">
    <property type="entry name" value="L domain-like"/>
    <property type="match status" value="1"/>
</dbReference>
<organism evidence="2">
    <name type="scientific">marine metagenome</name>
    <dbReference type="NCBI Taxonomy" id="408172"/>
    <lineage>
        <taxon>unclassified sequences</taxon>
        <taxon>metagenomes</taxon>
        <taxon>ecological metagenomes</taxon>
    </lineage>
</organism>
<feature type="non-terminal residue" evidence="2">
    <location>
        <position position="275"/>
    </location>
</feature>
<dbReference type="InterPro" id="IPR013517">
    <property type="entry name" value="FG-GAP"/>
</dbReference>
<dbReference type="EMBL" id="UINC01070070">
    <property type="protein sequence ID" value="SVC03923.1"/>
    <property type="molecule type" value="Genomic_DNA"/>
</dbReference>
<proteinExistence type="predicted"/>
<reference evidence="2" key="1">
    <citation type="submission" date="2018-05" db="EMBL/GenBank/DDBJ databases">
        <authorList>
            <person name="Lanie J.A."/>
            <person name="Ng W.-L."/>
            <person name="Kazmierczak K.M."/>
            <person name="Andrzejewski T.M."/>
            <person name="Davidsen T.M."/>
            <person name="Wayne K.J."/>
            <person name="Tettelin H."/>
            <person name="Glass J.I."/>
            <person name="Rusch D."/>
            <person name="Podicherti R."/>
            <person name="Tsui H.-C.T."/>
            <person name="Winkler M.E."/>
        </authorList>
    </citation>
    <scope>NUCLEOTIDE SEQUENCE</scope>
</reference>
<dbReference type="AlphaFoldDB" id="A0A382IYI9"/>
<dbReference type="SUPFAM" id="SSF69318">
    <property type="entry name" value="Integrin alpha N-terminal domain"/>
    <property type="match status" value="1"/>
</dbReference>
<evidence type="ECO:0000256" key="1">
    <source>
        <dbReference type="ARBA" id="ARBA00022729"/>
    </source>
</evidence>
<gene>
    <name evidence="2" type="ORF">METZ01_LOCUS256777</name>
</gene>